<dbReference type="OrthoDB" id="3352408at2759"/>
<gene>
    <name evidence="20" type="ORF">CAUJ_LOCUS12275</name>
</gene>
<keyword evidence="8 17" id="KW-0067">ATP-binding</keyword>
<dbReference type="Pfam" id="PF00122">
    <property type="entry name" value="E1-E2_ATPase"/>
    <property type="match status" value="1"/>
</dbReference>
<keyword evidence="9" id="KW-0460">Magnesium</keyword>
<evidence type="ECO:0000256" key="18">
    <source>
        <dbReference type="SAM" id="MobiDB-lite"/>
    </source>
</evidence>
<dbReference type="SFLD" id="SFLDF00027">
    <property type="entry name" value="p-type_atpase"/>
    <property type="match status" value="1"/>
</dbReference>
<keyword evidence="2 17" id="KW-0813">Transport</keyword>
<evidence type="ECO:0000256" key="5">
    <source>
        <dbReference type="ARBA" id="ARBA00022692"/>
    </source>
</evidence>
<evidence type="ECO:0000256" key="2">
    <source>
        <dbReference type="ARBA" id="ARBA00022448"/>
    </source>
</evidence>
<dbReference type="SFLD" id="SFLDS00003">
    <property type="entry name" value="Haloacid_Dehalogenase"/>
    <property type="match status" value="1"/>
</dbReference>
<feature type="transmembrane region" description="Helical" evidence="17">
    <location>
        <begin position="192"/>
        <end position="210"/>
    </location>
</feature>
<dbReference type="InterPro" id="IPR005782">
    <property type="entry name" value="P-type_ATPase_IIA"/>
</dbReference>
<feature type="transmembrane region" description="Helical" evidence="17">
    <location>
        <begin position="1096"/>
        <end position="1114"/>
    </location>
</feature>
<dbReference type="Pfam" id="PF00690">
    <property type="entry name" value="Cation_ATPase_N"/>
    <property type="match status" value="1"/>
</dbReference>
<feature type="transmembrane region" description="Helical" evidence="17">
    <location>
        <begin position="427"/>
        <end position="456"/>
    </location>
</feature>
<dbReference type="FunFam" id="1.20.1110.10:FF:000065">
    <property type="entry name" value="Sarcoplasmic/endoplasmic reticulum calcium ATPase 1"/>
    <property type="match status" value="2"/>
</dbReference>
<dbReference type="InterPro" id="IPR018303">
    <property type="entry name" value="ATPase_P-typ_P_site"/>
</dbReference>
<dbReference type="InterPro" id="IPR023214">
    <property type="entry name" value="HAD_sf"/>
</dbReference>
<dbReference type="Gene3D" id="3.40.50.1000">
    <property type="entry name" value="HAD superfamily/HAD-like"/>
    <property type="match status" value="1"/>
</dbReference>
<evidence type="ECO:0000313" key="21">
    <source>
        <dbReference type="Proteomes" id="UP000835052"/>
    </source>
</evidence>
<dbReference type="InterPro" id="IPR001757">
    <property type="entry name" value="P_typ_ATPase"/>
</dbReference>
<protein>
    <recommendedName>
        <fullName evidence="17">Calcium-transporting ATPase</fullName>
        <ecNumber evidence="17">7.2.2.10</ecNumber>
    </recommendedName>
</protein>
<dbReference type="FunFam" id="2.70.150.10:FF:000055">
    <property type="entry name" value="Calcium-transporting ATPase"/>
    <property type="match status" value="1"/>
</dbReference>
<evidence type="ECO:0000256" key="14">
    <source>
        <dbReference type="ARBA" id="ARBA00023136"/>
    </source>
</evidence>
<comment type="function">
    <text evidence="17">Catalyzes the hydrolysis of ATP coupled with the transport of calcium.</text>
</comment>
<comment type="caution">
    <text evidence="17">Lacks conserved residue(s) required for the propagation of feature annotation.</text>
</comment>
<comment type="caution">
    <text evidence="20">The sequence shown here is derived from an EMBL/GenBank/DDBJ whole genome shotgun (WGS) entry which is preliminary data.</text>
</comment>
<evidence type="ECO:0000256" key="12">
    <source>
        <dbReference type="ARBA" id="ARBA00022989"/>
    </source>
</evidence>
<comment type="subcellular location">
    <subcellularLocation>
        <location evidence="17">Membrane</location>
        <topology evidence="17">Multi-pass membrane protein</topology>
    </subcellularLocation>
    <subcellularLocation>
        <location evidence="1">Sarcoplasmic reticulum membrane</location>
        <topology evidence="1">Multi-pass membrane protein</topology>
    </subcellularLocation>
</comment>
<dbReference type="InterPro" id="IPR044492">
    <property type="entry name" value="P_typ_ATPase_HD_dom"/>
</dbReference>
<evidence type="ECO:0000256" key="10">
    <source>
        <dbReference type="ARBA" id="ARBA00022951"/>
    </source>
</evidence>
<feature type="transmembrane region" description="Helical" evidence="17">
    <location>
        <begin position="968"/>
        <end position="992"/>
    </location>
</feature>
<sequence>MRNGESLAWMPVGWHLVPGYDRDKGLSFSHLPRRRLSAPRLLLLPASCSSSAPKRELEVLGSSVQDTRKNAAPRQPLSSSSASSRFPIFIKTALIPDANRERKGETGPTLLKEHAVTPIRVTQRARLGRPVVVMEDAHSRSAEEVCKFFGTGPEGLSEDQVITLRKKHGENELPAEEGKSIWELILEQFDDLLVKILLLAAIISFVLALFEEHEDQTEAVTAFVEPFVILLILIANATVGVWQERNAESAIEALKEYEPEMAKVVRSGGHGIQMVRAKELVPGDLVEVSVGDKIPADLRLVKIYSTTIRIDQSILTGESVSVIKHTDSVPDKRAVNQDKKNCLFSGTNVASGKARGIVFGTGLNTEIGKIRTEMAETETEKTPLQQKLDEFGEQLSKVISIICVAVWAINIGHFNDPAHGGSWVKGAIYYFKIAVALAVAAIPEGLPAVITTCLALGTRRMAKKNAIVRSLPSVETLGCTSVICSDKTGTLTTNQMSVSKMFIAESASGDNIVFNEFTISGSTYEPVGKIFHNNREINPSAGEYEALTELATICSMCNDSAVDYNETKKQYEKVGEATETALVVLAEKLNVYGTPKSGLSPRELGGVANRVIQQKWTKEFTLEFSRDRKSMSSYCSPASGGSGAKMFVKGAPEGVLGRCTHVRVNGQKIPLTSAMTQKIVDQCVQYGTGRDTLRCLALGTIDTPINKKDMNLEDSTLFAKYEREITFVGVVGMLDPPRTEVMAAIKDCNHAGIRVIMITGDNKNTAEAIGRRIGLFTEDEDTTGKAYTGREFDDLPPEQQSEACRRAKLFARVEPSHKSKIVDILQSHGEITAMTGDGVNDAPALKKSEIGIAMGSGTAVAKSASEMVLADDNFASIVSAVEEGRAIYNNMKQFIRYLISSNVGEVVSIFMVAALGIPEALIPVQLLWVNLVTDGLPATALGFNPPDLDIMDRPPRSANDGLISGWLFFRYLAVGTYVGVATVGASMWWFLLYEEGPQITYYQLTHWMRCEIETENFADLDCAVFEDNHPNAMALSVLVTIEMLNAINSLSENQSLLVMPPWKNIWLLAAITLSMSLHFVILYVDIMATIFQITPLGWAEWIAVLKISLPVLLLDEILKFIARNYIDVEPVEKKSKRD</sequence>
<keyword evidence="10" id="KW-0703">Sarcoplasmic reticulum</keyword>
<accession>A0A8S1HI68</accession>
<organism evidence="20 21">
    <name type="scientific">Caenorhabditis auriculariae</name>
    <dbReference type="NCBI Taxonomy" id="2777116"/>
    <lineage>
        <taxon>Eukaryota</taxon>
        <taxon>Metazoa</taxon>
        <taxon>Ecdysozoa</taxon>
        <taxon>Nematoda</taxon>
        <taxon>Chromadorea</taxon>
        <taxon>Rhabditida</taxon>
        <taxon>Rhabditina</taxon>
        <taxon>Rhabditomorpha</taxon>
        <taxon>Rhabditoidea</taxon>
        <taxon>Rhabditidae</taxon>
        <taxon>Peloderinae</taxon>
        <taxon>Caenorhabditis</taxon>
    </lineage>
</organism>
<dbReference type="Gene3D" id="2.70.150.10">
    <property type="entry name" value="Calcium-transporting ATPase, cytoplasmic transduction domain A"/>
    <property type="match status" value="1"/>
</dbReference>
<dbReference type="InterPro" id="IPR004014">
    <property type="entry name" value="ATPase_P-typ_cation-transptr_N"/>
</dbReference>
<dbReference type="SFLD" id="SFLDG00002">
    <property type="entry name" value="C1.7:_P-type_atpase_like"/>
    <property type="match status" value="1"/>
</dbReference>
<keyword evidence="13 17" id="KW-0406">Ion transport</keyword>
<keyword evidence="14 17" id="KW-0472">Membrane</keyword>
<dbReference type="SUPFAM" id="SSF81653">
    <property type="entry name" value="Calcium ATPase, transduction domain A"/>
    <property type="match status" value="1"/>
</dbReference>
<dbReference type="CDD" id="cd02083">
    <property type="entry name" value="P-type_ATPase_SERCA"/>
    <property type="match status" value="1"/>
</dbReference>
<feature type="transmembrane region" description="Helical" evidence="17">
    <location>
        <begin position="222"/>
        <end position="242"/>
    </location>
</feature>
<proteinExistence type="inferred from homology"/>
<dbReference type="GO" id="GO:0033017">
    <property type="term" value="C:sarcoplasmic reticulum membrane"/>
    <property type="evidence" value="ECO:0007669"/>
    <property type="project" value="UniProtKB-SubCell"/>
</dbReference>
<dbReference type="Gene3D" id="1.20.1110.10">
    <property type="entry name" value="Calcium-transporting ATPase, transmembrane domain"/>
    <property type="match status" value="1"/>
</dbReference>
<evidence type="ECO:0000256" key="3">
    <source>
        <dbReference type="ARBA" id="ARBA00022553"/>
    </source>
</evidence>
<dbReference type="Pfam" id="PF00689">
    <property type="entry name" value="Cation_ATPase_C"/>
    <property type="match status" value="1"/>
</dbReference>
<dbReference type="AlphaFoldDB" id="A0A8S1HI68"/>
<dbReference type="GO" id="GO:0005388">
    <property type="term" value="F:P-type calcium transporter activity"/>
    <property type="evidence" value="ECO:0007669"/>
    <property type="project" value="UniProtKB-EC"/>
</dbReference>
<dbReference type="FunFam" id="3.40.50.1000:FF:000005">
    <property type="entry name" value="Calcium-transporting ATPase 1"/>
    <property type="match status" value="1"/>
</dbReference>
<dbReference type="SMART" id="SM00831">
    <property type="entry name" value="Cation_ATPase_N"/>
    <property type="match status" value="1"/>
</dbReference>
<keyword evidence="7 17" id="KW-0106">Calcium</keyword>
<evidence type="ECO:0000256" key="16">
    <source>
        <dbReference type="ARBA" id="ARBA00048694"/>
    </source>
</evidence>
<dbReference type="NCBIfam" id="TIGR01116">
    <property type="entry name" value="ATPase-IIA1_Ca"/>
    <property type="match status" value="1"/>
</dbReference>
<evidence type="ECO:0000313" key="20">
    <source>
        <dbReference type="EMBL" id="CAD6196360.1"/>
    </source>
</evidence>
<evidence type="ECO:0000256" key="11">
    <source>
        <dbReference type="ARBA" id="ARBA00022967"/>
    </source>
</evidence>
<dbReference type="EC" id="7.2.2.10" evidence="17"/>
<evidence type="ECO:0000259" key="19">
    <source>
        <dbReference type="SMART" id="SM00831"/>
    </source>
</evidence>
<feature type="transmembrane region" description="Helical" evidence="17">
    <location>
        <begin position="395"/>
        <end position="415"/>
    </location>
</feature>
<dbReference type="InterPro" id="IPR059000">
    <property type="entry name" value="ATPase_P-type_domA"/>
</dbReference>
<evidence type="ECO:0000256" key="8">
    <source>
        <dbReference type="ARBA" id="ARBA00022840"/>
    </source>
</evidence>
<dbReference type="Proteomes" id="UP000835052">
    <property type="component" value="Unassembled WGS sequence"/>
</dbReference>
<dbReference type="SUPFAM" id="SSF81665">
    <property type="entry name" value="Calcium ATPase, transmembrane domain M"/>
    <property type="match status" value="1"/>
</dbReference>
<dbReference type="InterPro" id="IPR023299">
    <property type="entry name" value="ATPase_P-typ_cyto_dom_N"/>
</dbReference>
<evidence type="ECO:0000256" key="6">
    <source>
        <dbReference type="ARBA" id="ARBA00022741"/>
    </source>
</evidence>
<dbReference type="Pfam" id="PF08282">
    <property type="entry name" value="Hydrolase_3"/>
    <property type="match status" value="1"/>
</dbReference>
<reference evidence="20" key="1">
    <citation type="submission" date="2020-10" db="EMBL/GenBank/DDBJ databases">
        <authorList>
            <person name="Kikuchi T."/>
        </authorList>
    </citation>
    <scope>NUCLEOTIDE SEQUENCE</scope>
    <source>
        <strain evidence="20">NKZ352</strain>
    </source>
</reference>
<dbReference type="GO" id="GO:0005524">
    <property type="term" value="F:ATP binding"/>
    <property type="evidence" value="ECO:0007669"/>
    <property type="project" value="UniProtKB-KW"/>
</dbReference>
<dbReference type="InterPro" id="IPR023298">
    <property type="entry name" value="ATPase_P-typ_TM_dom_sf"/>
</dbReference>
<name>A0A8S1HI68_9PELO</name>
<dbReference type="Pfam" id="PF13246">
    <property type="entry name" value="Cation_ATPase"/>
    <property type="match status" value="1"/>
</dbReference>
<comment type="similarity">
    <text evidence="15 17">Belongs to the cation transport ATPase (P-type) (TC 3.A.3) family.</text>
</comment>
<keyword evidence="21" id="KW-1185">Reference proteome</keyword>
<evidence type="ECO:0000256" key="1">
    <source>
        <dbReference type="ARBA" id="ARBA00004326"/>
    </source>
</evidence>
<comment type="catalytic activity">
    <reaction evidence="16 17">
        <text>Ca(2+)(in) + ATP + H2O = Ca(2+)(out) + ADP + phosphate + H(+)</text>
        <dbReference type="Rhea" id="RHEA:18105"/>
        <dbReference type="ChEBI" id="CHEBI:15377"/>
        <dbReference type="ChEBI" id="CHEBI:15378"/>
        <dbReference type="ChEBI" id="CHEBI:29108"/>
        <dbReference type="ChEBI" id="CHEBI:30616"/>
        <dbReference type="ChEBI" id="CHEBI:43474"/>
        <dbReference type="ChEBI" id="CHEBI:456216"/>
        <dbReference type="EC" id="7.2.2.10"/>
    </reaction>
</comment>
<evidence type="ECO:0000256" key="15">
    <source>
        <dbReference type="ARBA" id="ARBA00038148"/>
    </source>
</evidence>
<keyword evidence="5 17" id="KW-0812">Transmembrane</keyword>
<feature type="domain" description="Cation-transporting P-type ATPase N-terminal" evidence="19">
    <location>
        <begin position="136"/>
        <end position="209"/>
    </location>
</feature>
<dbReference type="InterPro" id="IPR008250">
    <property type="entry name" value="ATPase_P-typ_transduc_dom_A_sf"/>
</dbReference>
<keyword evidence="4 17" id="KW-0109">Calcium transport</keyword>
<evidence type="ECO:0000256" key="9">
    <source>
        <dbReference type="ARBA" id="ARBA00022842"/>
    </source>
</evidence>
<dbReference type="PRINTS" id="PR00120">
    <property type="entry name" value="HATPASE"/>
</dbReference>
<keyword evidence="6 17" id="KW-0547">Nucleotide-binding</keyword>
<feature type="transmembrane region" description="Helical" evidence="17">
    <location>
        <begin position="1065"/>
        <end position="1084"/>
    </location>
</feature>
<feature type="transmembrane region" description="Helical" evidence="17">
    <location>
        <begin position="894"/>
        <end position="917"/>
    </location>
</feature>
<dbReference type="InterPro" id="IPR006068">
    <property type="entry name" value="ATPase_P-typ_cation-transptr_C"/>
</dbReference>
<keyword evidence="3" id="KW-0597">Phosphoprotein</keyword>
<keyword evidence="11" id="KW-1278">Translocase</keyword>
<dbReference type="PRINTS" id="PR00119">
    <property type="entry name" value="CATATPASE"/>
</dbReference>
<evidence type="ECO:0000256" key="13">
    <source>
        <dbReference type="ARBA" id="ARBA00023065"/>
    </source>
</evidence>
<dbReference type="SUPFAM" id="SSF81660">
    <property type="entry name" value="Metal cation-transporting ATPase, ATP-binding domain N"/>
    <property type="match status" value="1"/>
</dbReference>
<feature type="region of interest" description="Disordered" evidence="18">
    <location>
        <begin position="59"/>
        <end position="82"/>
    </location>
</feature>
<dbReference type="InterPro" id="IPR036412">
    <property type="entry name" value="HAD-like_sf"/>
</dbReference>
<evidence type="ECO:0000256" key="4">
    <source>
        <dbReference type="ARBA" id="ARBA00022568"/>
    </source>
</evidence>
<dbReference type="PANTHER" id="PTHR42861">
    <property type="entry name" value="CALCIUM-TRANSPORTING ATPASE"/>
    <property type="match status" value="1"/>
</dbReference>
<dbReference type="FunFam" id="3.40.1110.10:FF:000003">
    <property type="entry name" value="Calcium-transporting ATPase"/>
    <property type="match status" value="1"/>
</dbReference>
<dbReference type="SUPFAM" id="SSF56784">
    <property type="entry name" value="HAD-like"/>
    <property type="match status" value="1"/>
</dbReference>
<dbReference type="NCBIfam" id="TIGR01494">
    <property type="entry name" value="ATPase_P-type"/>
    <property type="match status" value="2"/>
</dbReference>
<dbReference type="PROSITE" id="PS00154">
    <property type="entry name" value="ATPASE_E1_E2"/>
    <property type="match status" value="1"/>
</dbReference>
<keyword evidence="12 17" id="KW-1133">Transmembrane helix</keyword>
<dbReference type="GO" id="GO:0016887">
    <property type="term" value="F:ATP hydrolysis activity"/>
    <property type="evidence" value="ECO:0007669"/>
    <property type="project" value="InterPro"/>
</dbReference>
<dbReference type="EMBL" id="CAJGYM010000071">
    <property type="protein sequence ID" value="CAD6196360.1"/>
    <property type="molecule type" value="Genomic_DNA"/>
</dbReference>
<evidence type="ECO:0000256" key="17">
    <source>
        <dbReference type="RuleBase" id="RU361146"/>
    </source>
</evidence>
<dbReference type="Gene3D" id="3.40.1110.10">
    <property type="entry name" value="Calcium-transporting ATPase, cytoplasmic domain N"/>
    <property type="match status" value="1"/>
</dbReference>
<evidence type="ECO:0000256" key="7">
    <source>
        <dbReference type="ARBA" id="ARBA00022837"/>
    </source>
</evidence>